<feature type="domain" description="POTRA" evidence="10">
    <location>
        <begin position="107"/>
        <end position="184"/>
    </location>
</feature>
<dbReference type="GO" id="GO:0043165">
    <property type="term" value="P:Gram-negative-bacterium-type cell outer membrane assembly"/>
    <property type="evidence" value="ECO:0007669"/>
    <property type="project" value="UniProtKB-UniRule"/>
</dbReference>
<dbReference type="RefSeq" id="WP_140827407.1">
    <property type="nucleotide sequence ID" value="NZ_VFYP01000001.1"/>
</dbReference>
<accession>A0A504UW93</accession>
<sequence length="784" mass="84572" precursor="true">MKAGSRFLNAVSAVALSAGIVSTGASVAVMASAVAAQAAVIQRVDVRGAQRVGPEAVRSNLSIQPGKSFTNADIDESVKRLYATGFFSDVQISVSGGTLIVTVAENQLINQVVFNGNRKIKDDKLVGIVQTQPQGPYSDSLISSDIQRIKEAYSAIGRSDVEVTTQVVPVAEGRVNLAFVINEGERTKISAINFSGNNAYSDGRLASVLQTKESGMLSFLTRKDVYNEDKLRADEEALRQFYYNHGYADFRVISSEAVLNEAGNEYTINITVDEGQRYKFGAVSVESTVDGVDAAQLQGLVETREGSTYSARDVQKSMEAISRRVSSAGYPFARVVPRGDRNFENNTIGVTYLVDQGERAYVERIEVRGNTRTRDYVIRREFDISEGDAFNQETITRAKRRLEALGFFSSVNISTQAGSSPDRVVVVVDVQDQPTGSFGIGAGYSVDNGGVVLEASVEEKNFLGRGQFIRVAAGGGFDDTQTYNFSFTEPYFLGYRLAAGFDVFKSATSSNSEYDYEEQGATVRVTAPITEDIATTLRYTYKQIDYIEDGAFGADNAPGGGDDQVADPYIDAIVGSTWTQSILGHSIVYNTVDDRQNPHEGIYASFTQEYAGLGGDSDFYKAYVRAKMFYTLSDELDVVGSLSGSAGHVVALGDNLNVFDQFKIGGKEVRGFANSGIGPRQDGDAIGGTTYFTASAEATFPLPAVPQDLGFRGAVFADAGTLYGSELARDGTAVGTGMSIRASVGAGILWNSPFGALRFDYAVPVAKEDFDDTQEFRFSMANQF</sequence>
<comment type="caution">
    <text evidence="11">The sequence shown here is derived from an EMBL/GenBank/DDBJ whole genome shotgun (WGS) entry which is preliminary data.</text>
</comment>
<organism evidence="11 12">
    <name type="scientific">Rhizobium glycinendophyticum</name>
    <dbReference type="NCBI Taxonomy" id="2589807"/>
    <lineage>
        <taxon>Bacteria</taxon>
        <taxon>Pseudomonadati</taxon>
        <taxon>Pseudomonadota</taxon>
        <taxon>Alphaproteobacteria</taxon>
        <taxon>Hyphomicrobiales</taxon>
        <taxon>Rhizobiaceae</taxon>
        <taxon>Rhizobium/Agrobacterium group</taxon>
        <taxon>Rhizobium</taxon>
    </lineage>
</organism>
<evidence type="ECO:0000313" key="12">
    <source>
        <dbReference type="Proteomes" id="UP000316429"/>
    </source>
</evidence>
<evidence type="ECO:0000256" key="8">
    <source>
        <dbReference type="HAMAP-Rule" id="MF_01430"/>
    </source>
</evidence>
<protein>
    <recommendedName>
        <fullName evidence="8 9">Outer membrane protein assembly factor BamA</fullName>
    </recommendedName>
</protein>
<dbReference type="Pfam" id="PF01103">
    <property type="entry name" value="Omp85"/>
    <property type="match status" value="1"/>
</dbReference>
<dbReference type="EMBL" id="VFYP01000001">
    <property type="protein sequence ID" value="TPP11021.1"/>
    <property type="molecule type" value="Genomic_DNA"/>
</dbReference>
<comment type="function">
    <text evidence="8">Part of the outer membrane protein assembly complex, which is involved in assembly and insertion of beta-barrel proteins into the outer membrane.</text>
</comment>
<dbReference type="PANTHER" id="PTHR12815:SF23">
    <property type="entry name" value="OUTER MEMBRANE PROTEIN ASSEMBLY FACTOR BAMA"/>
    <property type="match status" value="1"/>
</dbReference>
<feature type="chain" id="PRO_5021519540" description="Outer membrane protein assembly factor BamA" evidence="8">
    <location>
        <begin position="28"/>
        <end position="784"/>
    </location>
</feature>
<feature type="domain" description="POTRA" evidence="10">
    <location>
        <begin position="39"/>
        <end position="106"/>
    </location>
</feature>
<evidence type="ECO:0000256" key="6">
    <source>
        <dbReference type="ARBA" id="ARBA00023136"/>
    </source>
</evidence>
<dbReference type="GO" id="GO:0009279">
    <property type="term" value="C:cell outer membrane"/>
    <property type="evidence" value="ECO:0007669"/>
    <property type="project" value="UniProtKB-SubCell"/>
</dbReference>
<evidence type="ECO:0000259" key="10">
    <source>
        <dbReference type="PROSITE" id="PS51779"/>
    </source>
</evidence>
<keyword evidence="2 8" id="KW-1134">Transmembrane beta strand</keyword>
<evidence type="ECO:0000256" key="2">
    <source>
        <dbReference type="ARBA" id="ARBA00022452"/>
    </source>
</evidence>
<dbReference type="InterPro" id="IPR039910">
    <property type="entry name" value="D15-like"/>
</dbReference>
<comment type="similarity">
    <text evidence="8">Belongs to the BamA family.</text>
</comment>
<dbReference type="HAMAP" id="MF_01430">
    <property type="entry name" value="OM_assembly_BamA"/>
    <property type="match status" value="1"/>
</dbReference>
<dbReference type="PIRSF" id="PIRSF006076">
    <property type="entry name" value="OM_assembly_OMP85"/>
    <property type="match status" value="1"/>
</dbReference>
<evidence type="ECO:0000256" key="7">
    <source>
        <dbReference type="ARBA" id="ARBA00023237"/>
    </source>
</evidence>
<evidence type="ECO:0000256" key="5">
    <source>
        <dbReference type="ARBA" id="ARBA00022737"/>
    </source>
</evidence>
<keyword evidence="4 8" id="KW-0732">Signal</keyword>
<keyword evidence="12" id="KW-1185">Reference proteome</keyword>
<dbReference type="InterPro" id="IPR000184">
    <property type="entry name" value="Bac_surfAg_D15"/>
</dbReference>
<evidence type="ECO:0000256" key="4">
    <source>
        <dbReference type="ARBA" id="ARBA00022729"/>
    </source>
</evidence>
<feature type="signal peptide" evidence="8">
    <location>
        <begin position="1"/>
        <end position="27"/>
    </location>
</feature>
<reference evidence="11 12" key="1">
    <citation type="submission" date="2019-06" db="EMBL/GenBank/DDBJ databases">
        <title>Rhizobium sp. CL12 isolated from roots of soybean.</title>
        <authorList>
            <person name="Wang C."/>
        </authorList>
    </citation>
    <scope>NUCLEOTIDE SEQUENCE [LARGE SCALE GENOMIC DNA]</scope>
    <source>
        <strain evidence="11 12">CL12</strain>
    </source>
</reference>
<evidence type="ECO:0000256" key="1">
    <source>
        <dbReference type="ARBA" id="ARBA00004370"/>
    </source>
</evidence>
<dbReference type="InterPro" id="IPR034746">
    <property type="entry name" value="POTRA"/>
</dbReference>
<keyword evidence="6 8" id="KW-0472">Membrane</keyword>
<dbReference type="NCBIfam" id="TIGR03303">
    <property type="entry name" value="OM_YaeT"/>
    <property type="match status" value="1"/>
</dbReference>
<dbReference type="Gene3D" id="2.40.160.50">
    <property type="entry name" value="membrane protein fhac: a member of the omp85/tpsb transporter family"/>
    <property type="match status" value="1"/>
</dbReference>
<keyword evidence="7 8" id="KW-0998">Cell outer membrane</keyword>
<dbReference type="Gene3D" id="3.10.20.310">
    <property type="entry name" value="membrane protein fhac"/>
    <property type="match status" value="5"/>
</dbReference>
<evidence type="ECO:0000256" key="9">
    <source>
        <dbReference type="NCBIfam" id="TIGR03303"/>
    </source>
</evidence>
<dbReference type="Proteomes" id="UP000316429">
    <property type="component" value="Unassembled WGS sequence"/>
</dbReference>
<dbReference type="Pfam" id="PF07244">
    <property type="entry name" value="POTRA"/>
    <property type="match status" value="5"/>
</dbReference>
<gene>
    <name evidence="8 11" type="primary">bamA</name>
    <name evidence="11" type="ORF">FJQ55_09370</name>
</gene>
<dbReference type="OrthoDB" id="9803054at2"/>
<keyword evidence="5 8" id="KW-0677">Repeat</keyword>
<evidence type="ECO:0000313" key="11">
    <source>
        <dbReference type="EMBL" id="TPP11021.1"/>
    </source>
</evidence>
<feature type="domain" description="POTRA" evidence="10">
    <location>
        <begin position="187"/>
        <end position="275"/>
    </location>
</feature>
<feature type="domain" description="POTRA" evidence="10">
    <location>
        <begin position="360"/>
        <end position="431"/>
    </location>
</feature>
<keyword evidence="3 8" id="KW-0812">Transmembrane</keyword>
<dbReference type="GO" id="GO:0051205">
    <property type="term" value="P:protein insertion into membrane"/>
    <property type="evidence" value="ECO:0007669"/>
    <property type="project" value="UniProtKB-UniRule"/>
</dbReference>
<dbReference type="AlphaFoldDB" id="A0A504UW93"/>
<dbReference type="InterPro" id="IPR023707">
    <property type="entry name" value="OM_assembly_BamA"/>
</dbReference>
<comment type="subcellular location">
    <subcellularLocation>
        <location evidence="8">Cell outer membrane</location>
    </subcellularLocation>
    <subcellularLocation>
        <location evidence="1">Membrane</location>
    </subcellularLocation>
</comment>
<dbReference type="PANTHER" id="PTHR12815">
    <property type="entry name" value="SORTING AND ASSEMBLY MACHINERY SAMM50 PROTEIN FAMILY MEMBER"/>
    <property type="match status" value="1"/>
</dbReference>
<dbReference type="PROSITE" id="PS51779">
    <property type="entry name" value="POTRA"/>
    <property type="match status" value="4"/>
</dbReference>
<comment type="subunit">
    <text evidence="8">Part of the Bam complex.</text>
</comment>
<evidence type="ECO:0000256" key="3">
    <source>
        <dbReference type="ARBA" id="ARBA00022692"/>
    </source>
</evidence>
<proteinExistence type="inferred from homology"/>
<dbReference type="InterPro" id="IPR010827">
    <property type="entry name" value="BamA/TamA_POTRA"/>
</dbReference>
<name>A0A504UW93_9HYPH</name>